<protein>
    <recommendedName>
        <fullName evidence="3">Acetone carboxylase</fullName>
    </recommendedName>
</protein>
<dbReference type="EMBL" id="LT629734">
    <property type="protein sequence ID" value="SDR66160.1"/>
    <property type="molecule type" value="Genomic_DNA"/>
</dbReference>
<dbReference type="OrthoDB" id="5193525at2"/>
<organism evidence="1 2">
    <name type="scientific">Agrococcus carbonis</name>
    <dbReference type="NCBI Taxonomy" id="684552"/>
    <lineage>
        <taxon>Bacteria</taxon>
        <taxon>Bacillati</taxon>
        <taxon>Actinomycetota</taxon>
        <taxon>Actinomycetes</taxon>
        <taxon>Micrococcales</taxon>
        <taxon>Microbacteriaceae</taxon>
        <taxon>Agrococcus</taxon>
    </lineage>
</organism>
<evidence type="ECO:0008006" key="3">
    <source>
        <dbReference type="Google" id="ProtNLM"/>
    </source>
</evidence>
<evidence type="ECO:0000313" key="1">
    <source>
        <dbReference type="EMBL" id="SDR66160.1"/>
    </source>
</evidence>
<accession>A0A1H1KVV0</accession>
<evidence type="ECO:0000313" key="2">
    <source>
        <dbReference type="Proteomes" id="UP000199649"/>
    </source>
</evidence>
<dbReference type="STRING" id="684552.SAMN04489719_0157"/>
<dbReference type="AlphaFoldDB" id="A0A1H1KVV0"/>
<reference evidence="2" key="1">
    <citation type="submission" date="2016-10" db="EMBL/GenBank/DDBJ databases">
        <authorList>
            <person name="Varghese N."/>
            <person name="Submissions S."/>
        </authorList>
    </citation>
    <scope>NUCLEOTIDE SEQUENCE [LARGE SCALE GENOMIC DNA]</scope>
    <source>
        <strain evidence="2">DSM 22965</strain>
    </source>
</reference>
<gene>
    <name evidence="1" type="ORF">SAMN04489719_0157</name>
</gene>
<keyword evidence="2" id="KW-1185">Reference proteome</keyword>
<dbReference type="Proteomes" id="UP000199649">
    <property type="component" value="Chromosome I"/>
</dbReference>
<proteinExistence type="predicted"/>
<sequence>MLDGGSGEARCSASGCGATAAHALHWRNPRIHSADRVKTWAACDEHRETLAAWLRSRGFPVTATAFGETVERIA</sequence>
<name>A0A1H1KVV0_9MICO</name>